<evidence type="ECO:0000313" key="4">
    <source>
        <dbReference type="Proteomes" id="UP000295543"/>
    </source>
</evidence>
<gene>
    <name evidence="3" type="ORF">E2F49_00175</name>
</gene>
<evidence type="ECO:0000256" key="1">
    <source>
        <dbReference type="SAM" id="MobiDB-lite"/>
    </source>
</evidence>
<organism evidence="3 4">
    <name type="scientific">Luteimonas terrae</name>
    <dbReference type="NCBI Taxonomy" id="1530191"/>
    <lineage>
        <taxon>Bacteria</taxon>
        <taxon>Pseudomonadati</taxon>
        <taxon>Pseudomonadota</taxon>
        <taxon>Gammaproteobacteria</taxon>
        <taxon>Lysobacterales</taxon>
        <taxon>Lysobacteraceae</taxon>
        <taxon>Luteimonas</taxon>
    </lineage>
</organism>
<dbReference type="EMBL" id="SMTG01000002">
    <property type="protein sequence ID" value="TDK32535.1"/>
    <property type="molecule type" value="Genomic_DNA"/>
</dbReference>
<dbReference type="AlphaFoldDB" id="A0A4R5UBF8"/>
<feature type="region of interest" description="Disordered" evidence="1">
    <location>
        <begin position="25"/>
        <end position="44"/>
    </location>
</feature>
<evidence type="ECO:0000313" key="3">
    <source>
        <dbReference type="EMBL" id="TDK32535.1"/>
    </source>
</evidence>
<evidence type="ECO:0008006" key="5">
    <source>
        <dbReference type="Google" id="ProtNLM"/>
    </source>
</evidence>
<dbReference type="RefSeq" id="WP_133392124.1">
    <property type="nucleotide sequence ID" value="NZ_SMTG01000002.1"/>
</dbReference>
<reference evidence="3 4" key="1">
    <citation type="submission" date="2019-03" db="EMBL/GenBank/DDBJ databases">
        <title>Luteimonas zhaokaii sp.nov., isolated from the rectal contents of Plateau pika in Yushu, Qinghai Province, China.</title>
        <authorList>
            <person name="Zhang G."/>
        </authorList>
    </citation>
    <scope>NUCLEOTIDE SEQUENCE [LARGE SCALE GENOMIC DNA]</scope>
    <source>
        <strain evidence="3 4">THG-MD21</strain>
    </source>
</reference>
<feature type="signal peptide" evidence="2">
    <location>
        <begin position="1"/>
        <end position="28"/>
    </location>
</feature>
<accession>A0A4R5UBF8</accession>
<comment type="caution">
    <text evidence="3">The sequence shown here is derived from an EMBL/GenBank/DDBJ whole genome shotgun (WGS) entry which is preliminary data.</text>
</comment>
<keyword evidence="4" id="KW-1185">Reference proteome</keyword>
<sequence length="265" mass="28773">MALHGAYAFLLALGLGAALTACSGPASPDEDAELAPSETSESPTDEAAFAQDFQRSLEGIWSTERAQGDDAEVIYAFEWQATSGLRILRDGVWLHGTVEDVDLANETLAFHIARNNGPSETVTFRRQRATSGTAGFTLRVTWGLGQTDDLGFVRRLTDRDRQEITLAITQASVLPEAVACGGDAPPDSLRARLACSDAEFAELDRGLRTQLVELSARYPDGDRTAAAVVRQLDACTTPACLREVHAQWQAYFDENYDLGDVLDYL</sequence>
<name>A0A4R5UBF8_9GAMM</name>
<dbReference type="OrthoDB" id="5983279at2"/>
<dbReference type="Proteomes" id="UP000295543">
    <property type="component" value="Unassembled WGS sequence"/>
</dbReference>
<protein>
    <recommendedName>
        <fullName evidence="5">DUF1311 domain-containing protein</fullName>
    </recommendedName>
</protein>
<proteinExistence type="predicted"/>
<keyword evidence="2" id="KW-0732">Signal</keyword>
<feature type="chain" id="PRO_5021006728" description="DUF1311 domain-containing protein" evidence="2">
    <location>
        <begin position="29"/>
        <end position="265"/>
    </location>
</feature>
<evidence type="ECO:0000256" key="2">
    <source>
        <dbReference type="SAM" id="SignalP"/>
    </source>
</evidence>